<evidence type="ECO:0000313" key="4">
    <source>
        <dbReference type="EMBL" id="TWT36963.1"/>
    </source>
</evidence>
<evidence type="ECO:0000256" key="2">
    <source>
        <dbReference type="ARBA" id="ARBA00023315"/>
    </source>
</evidence>
<dbReference type="AlphaFoldDB" id="A0A5C5VFV9"/>
<dbReference type="InterPro" id="IPR016181">
    <property type="entry name" value="Acyl_CoA_acyltransferase"/>
</dbReference>
<keyword evidence="1 4" id="KW-0808">Transferase</keyword>
<dbReference type="PANTHER" id="PTHR43072">
    <property type="entry name" value="N-ACETYLTRANSFERASE"/>
    <property type="match status" value="1"/>
</dbReference>
<dbReference type="SUPFAM" id="SSF55729">
    <property type="entry name" value="Acyl-CoA N-acyltransferases (Nat)"/>
    <property type="match status" value="1"/>
</dbReference>
<dbReference type="Pfam" id="PF00583">
    <property type="entry name" value="Acetyltransf_1"/>
    <property type="match status" value="1"/>
</dbReference>
<dbReference type="GO" id="GO:0102971">
    <property type="term" value="F:phosphinothricin N-acetyltransferase activity"/>
    <property type="evidence" value="ECO:0007669"/>
    <property type="project" value="UniProtKB-EC"/>
</dbReference>
<dbReference type="EMBL" id="SIHJ01000001">
    <property type="protein sequence ID" value="TWT36963.1"/>
    <property type="molecule type" value="Genomic_DNA"/>
</dbReference>
<dbReference type="InterPro" id="IPR000182">
    <property type="entry name" value="GNAT_dom"/>
</dbReference>
<feature type="domain" description="N-acetyltransferase" evidence="3">
    <location>
        <begin position="12"/>
        <end position="173"/>
    </location>
</feature>
<dbReference type="EC" id="2.3.1.183" evidence="4"/>
<reference evidence="4 5" key="1">
    <citation type="submission" date="2019-02" db="EMBL/GenBank/DDBJ databases">
        <title>Deep-cultivation of Planctomycetes and their phenomic and genomic characterization uncovers novel biology.</title>
        <authorList>
            <person name="Wiegand S."/>
            <person name="Jogler M."/>
            <person name="Boedeker C."/>
            <person name="Pinto D."/>
            <person name="Vollmers J."/>
            <person name="Rivas-Marin E."/>
            <person name="Kohn T."/>
            <person name="Peeters S.H."/>
            <person name="Heuer A."/>
            <person name="Rast P."/>
            <person name="Oberbeckmann S."/>
            <person name="Bunk B."/>
            <person name="Jeske O."/>
            <person name="Meyerdierks A."/>
            <person name="Storesund J.E."/>
            <person name="Kallscheuer N."/>
            <person name="Luecker S."/>
            <person name="Lage O.M."/>
            <person name="Pohl T."/>
            <person name="Merkel B.J."/>
            <person name="Hornburger P."/>
            <person name="Mueller R.-W."/>
            <person name="Bruemmer F."/>
            <person name="Labrenz M."/>
            <person name="Spormann A.M."/>
            <person name="Op Den Camp H."/>
            <person name="Overmann J."/>
            <person name="Amann R."/>
            <person name="Jetten M.S.M."/>
            <person name="Mascher T."/>
            <person name="Medema M.H."/>
            <person name="Devos D.P."/>
            <person name="Kaster A.-K."/>
            <person name="Ovreas L."/>
            <person name="Rohde M."/>
            <person name="Galperin M.Y."/>
            <person name="Jogler C."/>
        </authorList>
    </citation>
    <scope>NUCLEOTIDE SEQUENCE [LARGE SCALE GENOMIC DNA]</scope>
    <source>
        <strain evidence="4 5">KOR34</strain>
    </source>
</reference>
<dbReference type="Proteomes" id="UP000316714">
    <property type="component" value="Unassembled WGS sequence"/>
</dbReference>
<name>A0A5C5VFV9_9BACT</name>
<dbReference type="PROSITE" id="PS51186">
    <property type="entry name" value="GNAT"/>
    <property type="match status" value="1"/>
</dbReference>
<gene>
    <name evidence="4" type="primary">ywnH</name>
    <name evidence="4" type="ORF">KOR34_19080</name>
</gene>
<sequence length="173" mass="19336">MEAADFPSDPTISLREAAESDLPAIVEIYNAAIPSRTSNADLRLITVESRLDWFHAHSAERRPLWVAVHEGRVVAWVGLSDFLPRYAYHITAEASLYVDPSLQGRGLGPWMMQQLIDECPQLGVENVISLVFAHNKPSLKVHERLGFERWGLLPGVTKLDENRGDVVVLGKKI</sequence>
<proteinExistence type="predicted"/>
<protein>
    <submittedName>
        <fullName evidence="4">Putative phosphinothricin acetyltransferase YwnH</fullName>
        <ecNumber evidence="4">2.3.1.183</ecNumber>
    </submittedName>
</protein>
<keyword evidence="2 4" id="KW-0012">Acyltransferase</keyword>
<keyword evidence="5" id="KW-1185">Reference proteome</keyword>
<accession>A0A5C5VFV9</accession>
<evidence type="ECO:0000259" key="3">
    <source>
        <dbReference type="PROSITE" id="PS51186"/>
    </source>
</evidence>
<dbReference type="CDD" id="cd04301">
    <property type="entry name" value="NAT_SF"/>
    <property type="match status" value="1"/>
</dbReference>
<comment type="caution">
    <text evidence="4">The sequence shown here is derived from an EMBL/GenBank/DDBJ whole genome shotgun (WGS) entry which is preliminary data.</text>
</comment>
<dbReference type="RefSeq" id="WP_197531281.1">
    <property type="nucleotide sequence ID" value="NZ_SIHJ01000001.1"/>
</dbReference>
<evidence type="ECO:0000256" key="1">
    <source>
        <dbReference type="ARBA" id="ARBA00022679"/>
    </source>
</evidence>
<dbReference type="PANTHER" id="PTHR43072:SF23">
    <property type="entry name" value="UPF0039 PROTEIN C11D3.02C"/>
    <property type="match status" value="1"/>
</dbReference>
<dbReference type="Gene3D" id="3.40.630.30">
    <property type="match status" value="1"/>
</dbReference>
<organism evidence="4 5">
    <name type="scientific">Posidoniimonas corsicana</name>
    <dbReference type="NCBI Taxonomy" id="1938618"/>
    <lineage>
        <taxon>Bacteria</taxon>
        <taxon>Pseudomonadati</taxon>
        <taxon>Planctomycetota</taxon>
        <taxon>Planctomycetia</taxon>
        <taxon>Pirellulales</taxon>
        <taxon>Lacipirellulaceae</taxon>
        <taxon>Posidoniimonas</taxon>
    </lineage>
</organism>
<evidence type="ECO:0000313" key="5">
    <source>
        <dbReference type="Proteomes" id="UP000316714"/>
    </source>
</evidence>